<reference evidence="2 3" key="1">
    <citation type="submission" date="2021-11" db="EMBL/GenBank/DDBJ databases">
        <authorList>
            <person name="Liang Q."/>
            <person name="Mou H."/>
            <person name="Liu Z."/>
        </authorList>
    </citation>
    <scope>NUCLEOTIDE SEQUENCE [LARGE SCALE GENOMIC DNA]</scope>
    <source>
        <strain evidence="2 3">CHU3</strain>
    </source>
</reference>
<keyword evidence="3" id="KW-1185">Reference proteome</keyword>
<gene>
    <name evidence="2" type="ORF">LNV07_16705</name>
</gene>
<evidence type="ECO:0000256" key="1">
    <source>
        <dbReference type="SAM" id="Phobius"/>
    </source>
</evidence>
<feature type="transmembrane region" description="Helical" evidence="1">
    <location>
        <begin position="31"/>
        <end position="50"/>
    </location>
</feature>
<dbReference type="RefSeq" id="WP_263572303.1">
    <property type="nucleotide sequence ID" value="NZ_JAJIRN010000007.1"/>
</dbReference>
<keyword evidence="1" id="KW-1133">Transmembrane helix</keyword>
<dbReference type="Proteomes" id="UP001209701">
    <property type="component" value="Unassembled WGS sequence"/>
</dbReference>
<dbReference type="EMBL" id="JAJIRN010000007">
    <property type="protein sequence ID" value="MCV2369722.1"/>
    <property type="molecule type" value="Genomic_DNA"/>
</dbReference>
<keyword evidence="1" id="KW-0812">Transmembrane</keyword>
<proteinExistence type="predicted"/>
<protein>
    <submittedName>
        <fullName evidence="2">Uncharacterized protein</fullName>
    </submittedName>
</protein>
<name>A0ABT2YI26_9BURK</name>
<evidence type="ECO:0000313" key="3">
    <source>
        <dbReference type="Proteomes" id="UP001209701"/>
    </source>
</evidence>
<comment type="caution">
    <text evidence="2">The sequence shown here is derived from an EMBL/GenBank/DDBJ whole genome shotgun (WGS) entry which is preliminary data.</text>
</comment>
<keyword evidence="1" id="KW-0472">Membrane</keyword>
<accession>A0ABT2YI26</accession>
<sequence>MNTIALGIILLAASILYAAYAEFKAENQRDFRLLAGLGGAGTLAGASLYLL</sequence>
<evidence type="ECO:0000313" key="2">
    <source>
        <dbReference type="EMBL" id="MCV2369722.1"/>
    </source>
</evidence>
<organism evidence="2 3">
    <name type="scientific">Roseateles oligotrophus</name>
    <dbReference type="NCBI Taxonomy" id="1769250"/>
    <lineage>
        <taxon>Bacteria</taxon>
        <taxon>Pseudomonadati</taxon>
        <taxon>Pseudomonadota</taxon>
        <taxon>Betaproteobacteria</taxon>
        <taxon>Burkholderiales</taxon>
        <taxon>Sphaerotilaceae</taxon>
        <taxon>Roseateles</taxon>
    </lineage>
</organism>